<keyword evidence="5 6" id="KW-0472">Membrane</keyword>
<evidence type="ECO:0000256" key="3">
    <source>
        <dbReference type="ARBA" id="ARBA00022692"/>
    </source>
</evidence>
<evidence type="ECO:0000313" key="9">
    <source>
        <dbReference type="Proteomes" id="UP001519863"/>
    </source>
</evidence>
<feature type="domain" description="RDD" evidence="7">
    <location>
        <begin position="1"/>
        <end position="156"/>
    </location>
</feature>
<protein>
    <submittedName>
        <fullName evidence="8">RDD family protein</fullName>
    </submittedName>
</protein>
<evidence type="ECO:0000256" key="2">
    <source>
        <dbReference type="ARBA" id="ARBA00022475"/>
    </source>
</evidence>
<dbReference type="InterPro" id="IPR010432">
    <property type="entry name" value="RDD"/>
</dbReference>
<accession>A0ABS7B7R4</accession>
<evidence type="ECO:0000256" key="4">
    <source>
        <dbReference type="ARBA" id="ARBA00022989"/>
    </source>
</evidence>
<keyword evidence="2" id="KW-1003">Cell membrane</keyword>
<dbReference type="PANTHER" id="PTHR36115">
    <property type="entry name" value="PROLINE-RICH ANTIGEN HOMOLOG-RELATED"/>
    <property type="match status" value="1"/>
</dbReference>
<dbReference type="InterPro" id="IPR051791">
    <property type="entry name" value="Pra-immunoreactive"/>
</dbReference>
<comment type="subcellular location">
    <subcellularLocation>
        <location evidence="1">Cell membrane</location>
        <topology evidence="1">Multi-pass membrane protein</topology>
    </subcellularLocation>
</comment>
<sequence>MIDLTVVAGTVAVAVALVGSASLSGSTEGWAELGGFLAVLFGGAAAVVIAVLTVIVAPTAVHGASLGKRLTGIRVVDVNGGRAGWWRSIVREAALPVAYVIAVLILDRLTSSAPGSDPSRSLADDLPVLAGAALLIADLIFGCRPDGRTGHDLIAGTIVTR</sequence>
<keyword evidence="9" id="KW-1185">Reference proteome</keyword>
<evidence type="ECO:0000256" key="6">
    <source>
        <dbReference type="SAM" id="Phobius"/>
    </source>
</evidence>
<keyword evidence="4 6" id="KW-1133">Transmembrane helix</keyword>
<dbReference type="EMBL" id="JAHXZI010000013">
    <property type="protein sequence ID" value="MBW6436957.1"/>
    <property type="molecule type" value="Genomic_DNA"/>
</dbReference>
<feature type="transmembrane region" description="Helical" evidence="6">
    <location>
        <begin position="36"/>
        <end position="61"/>
    </location>
</feature>
<evidence type="ECO:0000256" key="1">
    <source>
        <dbReference type="ARBA" id="ARBA00004651"/>
    </source>
</evidence>
<organism evidence="8 9">
    <name type="scientific">Actinoplanes hulinensis</name>
    <dbReference type="NCBI Taxonomy" id="1144547"/>
    <lineage>
        <taxon>Bacteria</taxon>
        <taxon>Bacillati</taxon>
        <taxon>Actinomycetota</taxon>
        <taxon>Actinomycetes</taxon>
        <taxon>Micromonosporales</taxon>
        <taxon>Micromonosporaceae</taxon>
        <taxon>Actinoplanes</taxon>
    </lineage>
</organism>
<gene>
    <name evidence="8" type="ORF">KZ829_24750</name>
</gene>
<dbReference type="Pfam" id="PF06271">
    <property type="entry name" value="RDD"/>
    <property type="match status" value="1"/>
</dbReference>
<dbReference type="Proteomes" id="UP001519863">
    <property type="component" value="Unassembled WGS sequence"/>
</dbReference>
<evidence type="ECO:0000256" key="5">
    <source>
        <dbReference type="ARBA" id="ARBA00023136"/>
    </source>
</evidence>
<comment type="caution">
    <text evidence="8">The sequence shown here is derived from an EMBL/GenBank/DDBJ whole genome shotgun (WGS) entry which is preliminary data.</text>
</comment>
<name>A0ABS7B7R4_9ACTN</name>
<proteinExistence type="predicted"/>
<reference evidence="8 9" key="1">
    <citation type="journal article" date="2013" name="Antonie Van Leeuwenhoek">
        <title>Actinoplanes hulinensis sp. nov., a novel actinomycete isolated from soybean root (Glycine max (L.) Merr).</title>
        <authorList>
            <person name="Shen Y."/>
            <person name="Liu C."/>
            <person name="Wang X."/>
            <person name="Zhao J."/>
            <person name="Jia F."/>
            <person name="Zhang Y."/>
            <person name="Wang L."/>
            <person name="Yang D."/>
            <person name="Xiang W."/>
        </authorList>
    </citation>
    <scope>NUCLEOTIDE SEQUENCE [LARGE SCALE GENOMIC DNA]</scope>
    <source>
        <strain evidence="8 9">NEAU-M9</strain>
    </source>
</reference>
<evidence type="ECO:0000313" key="8">
    <source>
        <dbReference type="EMBL" id="MBW6436957.1"/>
    </source>
</evidence>
<keyword evidence="3 6" id="KW-0812">Transmembrane</keyword>
<dbReference type="PANTHER" id="PTHR36115:SF9">
    <property type="entry name" value="LMO1584 PROTEIN"/>
    <property type="match status" value="1"/>
</dbReference>
<evidence type="ECO:0000259" key="7">
    <source>
        <dbReference type="Pfam" id="PF06271"/>
    </source>
</evidence>